<dbReference type="InterPro" id="IPR003754">
    <property type="entry name" value="4pyrrol_synth_uPrphyn_synth"/>
</dbReference>
<evidence type="ECO:0000313" key="8">
    <source>
        <dbReference type="EMBL" id="MBM6820460.1"/>
    </source>
</evidence>
<dbReference type="NCBIfam" id="NF004790">
    <property type="entry name" value="PRK06136.1"/>
    <property type="match status" value="1"/>
</dbReference>
<dbReference type="NCBIfam" id="TIGR01469">
    <property type="entry name" value="cobA_cysG_Cterm"/>
    <property type="match status" value="1"/>
</dbReference>
<keyword evidence="3 8" id="KW-0808">Transferase</keyword>
<protein>
    <recommendedName>
        <fullName evidence="1">uroporphyrinogen-III C-methyltransferase</fullName>
        <ecNumber evidence="1">2.1.1.107</ecNumber>
    </recommendedName>
</protein>
<evidence type="ECO:0000256" key="4">
    <source>
        <dbReference type="ARBA" id="ARBA00022691"/>
    </source>
</evidence>
<dbReference type="Gene3D" id="3.40.1010.10">
    <property type="entry name" value="Cobalt-precorrin-4 Transmethylase, Domain 1"/>
    <property type="match status" value="1"/>
</dbReference>
<accession>A0ABS2FIS8</accession>
<dbReference type="Pfam" id="PF02602">
    <property type="entry name" value="HEM4"/>
    <property type="match status" value="1"/>
</dbReference>
<gene>
    <name evidence="8" type="primary">cobA</name>
    <name evidence="8" type="ORF">H6A19_14150</name>
</gene>
<dbReference type="InterPro" id="IPR035996">
    <property type="entry name" value="4pyrrol_Methylase_sf"/>
</dbReference>
<dbReference type="CDD" id="cd11642">
    <property type="entry name" value="SUMT"/>
    <property type="match status" value="1"/>
</dbReference>
<dbReference type="PANTHER" id="PTHR45790:SF3">
    <property type="entry name" value="S-ADENOSYL-L-METHIONINE-DEPENDENT UROPORPHYRINOGEN III METHYLTRANSFERASE, CHLOROPLASTIC"/>
    <property type="match status" value="1"/>
</dbReference>
<dbReference type="SUPFAM" id="SSF53790">
    <property type="entry name" value="Tetrapyrrole methylase"/>
    <property type="match status" value="1"/>
</dbReference>
<dbReference type="InterPro" id="IPR050161">
    <property type="entry name" value="Siro_Cobalamin_biosynth"/>
</dbReference>
<proteinExistence type="predicted"/>
<dbReference type="InterPro" id="IPR000878">
    <property type="entry name" value="4pyrrol_Mease"/>
</dbReference>
<dbReference type="Pfam" id="PF00590">
    <property type="entry name" value="TP_methylase"/>
    <property type="match status" value="1"/>
</dbReference>
<dbReference type="InterPro" id="IPR014776">
    <property type="entry name" value="4pyrrole_Mease_sub2"/>
</dbReference>
<keyword evidence="2 8" id="KW-0489">Methyltransferase</keyword>
<dbReference type="Gene3D" id="3.40.50.10090">
    <property type="match status" value="2"/>
</dbReference>
<dbReference type="Proteomes" id="UP000767334">
    <property type="component" value="Unassembled WGS sequence"/>
</dbReference>
<dbReference type="PANTHER" id="PTHR45790">
    <property type="entry name" value="SIROHEME SYNTHASE-RELATED"/>
    <property type="match status" value="1"/>
</dbReference>
<evidence type="ECO:0000259" key="7">
    <source>
        <dbReference type="Pfam" id="PF02602"/>
    </source>
</evidence>
<dbReference type="InterPro" id="IPR006366">
    <property type="entry name" value="CobA/CysG_C"/>
</dbReference>
<evidence type="ECO:0000256" key="3">
    <source>
        <dbReference type="ARBA" id="ARBA00022679"/>
    </source>
</evidence>
<evidence type="ECO:0000256" key="2">
    <source>
        <dbReference type="ARBA" id="ARBA00022603"/>
    </source>
</evidence>
<feature type="domain" description="Tetrapyrrole biosynthesis uroporphyrinogen III synthase" evidence="7">
    <location>
        <begin position="264"/>
        <end position="479"/>
    </location>
</feature>
<organism evidence="8 9">
    <name type="scientific">Clostridium saudiense</name>
    <dbReference type="NCBI Taxonomy" id="1414720"/>
    <lineage>
        <taxon>Bacteria</taxon>
        <taxon>Bacillati</taxon>
        <taxon>Bacillota</taxon>
        <taxon>Clostridia</taxon>
        <taxon>Eubacteriales</taxon>
        <taxon>Clostridiaceae</taxon>
        <taxon>Clostridium</taxon>
    </lineage>
</organism>
<keyword evidence="9" id="KW-1185">Reference proteome</keyword>
<sequence>MNGKAYIIGTGPGDEELLTVKAVKVLEKCTAVLYDRLVSNNILNYLNEDCLVYYCGKEPGAHYKTQEEINNMLVKLVKEGHIVGRVKGGDPYVFGRGGEEVLSLVEENLDFEVIPGVTSPISVLNYAGIPITQRAIAQSFHIVTGMTSASEKINWEALAKENGTLVFMMGLENIERIVTNLITNGKEKATPAAVVMRGTSSKQRKVIGTLENISEKVREAGLKSPCIIVVGEVVELNDKLSWYEKKPLFGTNICITRSREQSSSLKSSLKDLGAEVTEINSIKIRPTKENLKPYLEKLSNYDHILLTSVNGVNNFFDYLIEENYDIRNLKAKFSVIGKATKKALVKRGIVPFIMAREFVGEGLFKVLAPHLVKGEKVLIPCSSSSRSYLVDEISKLGLYVDRVHTYDTICGTLKNKRAFDEVDYVLFTSPSTVINMIDMLGLEAIKEKKLIAIGPQTAKAIKERNMECFICKKHSEEGFLKEIIEFKEAENV</sequence>
<dbReference type="CDD" id="cd06578">
    <property type="entry name" value="HemD"/>
    <property type="match status" value="1"/>
</dbReference>
<comment type="caution">
    <text evidence="8">The sequence shown here is derived from an EMBL/GenBank/DDBJ whole genome shotgun (WGS) entry which is preliminary data.</text>
</comment>
<reference evidence="8 9" key="1">
    <citation type="journal article" date="2021" name="Sci. Rep.">
        <title>The distribution of antibiotic resistance genes in chicken gut microbiota commensals.</title>
        <authorList>
            <person name="Juricova H."/>
            <person name="Matiasovicova J."/>
            <person name="Kubasova T."/>
            <person name="Cejkova D."/>
            <person name="Rychlik I."/>
        </authorList>
    </citation>
    <scope>NUCLEOTIDE SEQUENCE [LARGE SCALE GENOMIC DNA]</scope>
    <source>
        <strain evidence="8 9">An435</strain>
    </source>
</reference>
<evidence type="ECO:0000256" key="1">
    <source>
        <dbReference type="ARBA" id="ARBA00012162"/>
    </source>
</evidence>
<evidence type="ECO:0000313" key="9">
    <source>
        <dbReference type="Proteomes" id="UP000767334"/>
    </source>
</evidence>
<dbReference type="GO" id="GO:0004851">
    <property type="term" value="F:uroporphyrin-III C-methyltransferase activity"/>
    <property type="evidence" value="ECO:0007669"/>
    <property type="project" value="UniProtKB-EC"/>
</dbReference>
<evidence type="ECO:0000256" key="5">
    <source>
        <dbReference type="ARBA" id="ARBA00023244"/>
    </source>
</evidence>
<keyword evidence="4" id="KW-0949">S-adenosyl-L-methionine</keyword>
<dbReference type="RefSeq" id="WP_204572571.1">
    <property type="nucleotide sequence ID" value="NZ_JACJLL010000116.1"/>
</dbReference>
<name>A0ABS2FIS8_9CLOT</name>
<dbReference type="InterPro" id="IPR036108">
    <property type="entry name" value="4pyrrol_syn_uPrphyn_synt_sf"/>
</dbReference>
<dbReference type="GO" id="GO:0032259">
    <property type="term" value="P:methylation"/>
    <property type="evidence" value="ECO:0007669"/>
    <property type="project" value="UniProtKB-KW"/>
</dbReference>
<dbReference type="EC" id="2.1.1.107" evidence="1"/>
<dbReference type="InterPro" id="IPR003043">
    <property type="entry name" value="Uropor_MeTrfase_CS"/>
</dbReference>
<dbReference type="PROSITE" id="PS00839">
    <property type="entry name" value="SUMT_1"/>
    <property type="match status" value="1"/>
</dbReference>
<keyword evidence="5" id="KW-0627">Porphyrin biosynthesis</keyword>
<dbReference type="SUPFAM" id="SSF69618">
    <property type="entry name" value="HemD-like"/>
    <property type="match status" value="1"/>
</dbReference>
<feature type="domain" description="Tetrapyrrole methylase" evidence="6">
    <location>
        <begin position="6"/>
        <end position="213"/>
    </location>
</feature>
<evidence type="ECO:0000259" key="6">
    <source>
        <dbReference type="Pfam" id="PF00590"/>
    </source>
</evidence>
<dbReference type="InterPro" id="IPR014777">
    <property type="entry name" value="4pyrrole_Mease_sub1"/>
</dbReference>
<dbReference type="EMBL" id="JACJLL010000116">
    <property type="protein sequence ID" value="MBM6820460.1"/>
    <property type="molecule type" value="Genomic_DNA"/>
</dbReference>
<dbReference type="Gene3D" id="3.30.950.10">
    <property type="entry name" value="Methyltransferase, Cobalt-precorrin-4 Transmethylase, Domain 2"/>
    <property type="match status" value="1"/>
</dbReference>